<dbReference type="Proteomes" id="UP000253594">
    <property type="component" value="Unassembled WGS sequence"/>
</dbReference>
<protein>
    <submittedName>
        <fullName evidence="1 2">PilM</fullName>
    </submittedName>
</protein>
<evidence type="ECO:0000313" key="4">
    <source>
        <dbReference type="Proteomes" id="UP000253594"/>
    </source>
</evidence>
<evidence type="ECO:0000313" key="2">
    <source>
        <dbReference type="EMBL" id="RCI73347.1"/>
    </source>
</evidence>
<accession>A0A2K4Y2L2</accession>
<gene>
    <name evidence="2" type="ORF">DT376_18845</name>
    <name evidence="1" type="ORF">PAERUG_P19_London_7_VIM_2_05_10_05059</name>
</gene>
<dbReference type="Gene3D" id="3.30.1300.90">
    <property type="entry name" value="PilM protein, N-terminal domain"/>
    <property type="match status" value="1"/>
</dbReference>
<evidence type="ECO:0000313" key="1">
    <source>
        <dbReference type="EMBL" id="CRP63234.1"/>
    </source>
</evidence>
<proteinExistence type="predicted"/>
<dbReference type="EMBL" id="CVVU01000234">
    <property type="protein sequence ID" value="CRP63234.1"/>
    <property type="molecule type" value="Genomic_DNA"/>
</dbReference>
<comment type="caution">
    <text evidence="2">The sequence shown here is derived from an EMBL/GenBank/DDBJ whole genome shotgun (WGS) entry which is preliminary data.</text>
</comment>
<dbReference type="RefSeq" id="WP_023100577.1">
    <property type="nucleotide sequence ID" value="NZ_BSAZ01000023.1"/>
</dbReference>
<dbReference type="EMBL" id="QORE01000644">
    <property type="protein sequence ID" value="RCI73347.1"/>
    <property type="molecule type" value="Genomic_DNA"/>
</dbReference>
<reference evidence="3" key="1">
    <citation type="submission" date="2015-06" db="EMBL/GenBank/DDBJ databases">
        <authorList>
            <person name="Radhakrishnan Rajesh"/>
            <person name="Underwood Anthony"/>
            <person name="Al-Shahib Ali"/>
        </authorList>
    </citation>
    <scope>NUCLEOTIDE SEQUENCE [LARGE SCALE GENOMIC DNA]</scope>
    <source>
        <strain evidence="3">P19_London_7_VIM_2_05_10</strain>
    </source>
</reference>
<organism evidence="2 4">
    <name type="scientific">Pseudomonas aeruginosa</name>
    <dbReference type="NCBI Taxonomy" id="287"/>
    <lineage>
        <taxon>Bacteria</taxon>
        <taxon>Pseudomonadati</taxon>
        <taxon>Pseudomonadota</taxon>
        <taxon>Gammaproteobacteria</taxon>
        <taxon>Pseudomonadales</taxon>
        <taxon>Pseudomonadaceae</taxon>
        <taxon>Pseudomonas</taxon>
    </lineage>
</organism>
<sequence length="143" mass="15072">MQMFWTLFAILGLAASVFLGNIQDWRDTETQGEIAAIAGSMQVYRGAVAAYQASNPAASGTVADTQLGLPTWYVKAPGISNVIQAGKVYVFYSQPKPGLAEALLKRTDNALTVGIKQSGNLVNPRRGVVASLPSAIPDGSVVF</sequence>
<evidence type="ECO:0000313" key="3">
    <source>
        <dbReference type="Proteomes" id="UP000045039"/>
    </source>
</evidence>
<dbReference type="Gene3D" id="6.20.120.30">
    <property type="entry name" value="PilM protein, C-terminal domain"/>
    <property type="match status" value="1"/>
</dbReference>
<dbReference type="Pfam" id="PF07419">
    <property type="entry name" value="PilM"/>
    <property type="match status" value="1"/>
</dbReference>
<dbReference type="InterPro" id="IPR009987">
    <property type="entry name" value="IM_PilM"/>
</dbReference>
<name>A0A2K4Y2L2_PSEAI</name>
<dbReference type="Proteomes" id="UP000045039">
    <property type="component" value="Unassembled WGS sequence"/>
</dbReference>
<reference evidence="1" key="2">
    <citation type="submission" date="2015-06" db="EMBL/GenBank/DDBJ databases">
        <authorList>
            <person name="Radhakrishnan R."/>
            <person name="Underwood A."/>
            <person name="Al-Shahib A."/>
        </authorList>
    </citation>
    <scope>NUCLEOTIDE SEQUENCE</scope>
    <source>
        <strain evidence="1">P19_London_7_VIM_2_05_10</strain>
    </source>
</reference>
<dbReference type="InterPro" id="IPR041884">
    <property type="entry name" value="PilM_C-ter"/>
</dbReference>
<reference evidence="2 4" key="3">
    <citation type="submission" date="2018-07" db="EMBL/GenBank/DDBJ databases">
        <title>Mechanisms of high-level aminoglycoside resistance among Gram-negative pathogens in Brazil.</title>
        <authorList>
            <person name="Ballaben A.S."/>
            <person name="Darini A.L.C."/>
            <person name="Doi Y."/>
        </authorList>
    </citation>
    <scope>NUCLEOTIDE SEQUENCE [LARGE SCALE GENOMIC DNA]</scope>
    <source>
        <strain evidence="2 4">B2-305</strain>
    </source>
</reference>
<dbReference type="InterPro" id="IPR041883">
    <property type="entry name" value="PilM_N-ter"/>
</dbReference>
<dbReference type="AlphaFoldDB" id="A0A2K4Y2L2"/>